<dbReference type="InterPro" id="IPR006674">
    <property type="entry name" value="HD_domain"/>
</dbReference>
<dbReference type="Proteomes" id="UP000604475">
    <property type="component" value="Unassembled WGS sequence"/>
</dbReference>
<gene>
    <name evidence="2" type="ORF">I7412_27310</name>
</gene>
<keyword evidence="3" id="KW-1185">Reference proteome</keyword>
<sequence length="200" mass="21262">MPHILAVRPDTALADAADRMLVDCSPPHLVGHCHRTYQFAAALLGQQGRAFDAEALYVACALHDLGLTPTWDDPVTPFEARGARVAHDALLAWQAPTELADLVRDAIALHLELATRDDARAGVAGVSLGAGADVAGLSLGDLPPDVVGAILEQDPREPGFKDYLTEVIRAQAAAKPTSRIARHVADFSFDTMILTAPFDN</sequence>
<evidence type="ECO:0000313" key="2">
    <source>
        <dbReference type="EMBL" id="MBL7630803.1"/>
    </source>
</evidence>
<dbReference type="RefSeq" id="WP_203000130.1">
    <property type="nucleotide sequence ID" value="NZ_JADWYU010000132.1"/>
</dbReference>
<dbReference type="CDD" id="cd00077">
    <property type="entry name" value="HDc"/>
    <property type="match status" value="1"/>
</dbReference>
<dbReference type="Gene3D" id="1.10.3210.10">
    <property type="entry name" value="Hypothetical protein af1432"/>
    <property type="match status" value="1"/>
</dbReference>
<name>A0A937RQH7_9ACTN</name>
<dbReference type="Pfam" id="PF01966">
    <property type="entry name" value="HD"/>
    <property type="match status" value="1"/>
</dbReference>
<organism evidence="2 3">
    <name type="scientific">Frankia nepalensis</name>
    <dbReference type="NCBI Taxonomy" id="1836974"/>
    <lineage>
        <taxon>Bacteria</taxon>
        <taxon>Bacillati</taxon>
        <taxon>Actinomycetota</taxon>
        <taxon>Actinomycetes</taxon>
        <taxon>Frankiales</taxon>
        <taxon>Frankiaceae</taxon>
        <taxon>Frankia</taxon>
    </lineage>
</organism>
<accession>A0A937RQH7</accession>
<evidence type="ECO:0000313" key="3">
    <source>
        <dbReference type="Proteomes" id="UP000604475"/>
    </source>
</evidence>
<dbReference type="AlphaFoldDB" id="A0A937RQH7"/>
<reference evidence="2" key="1">
    <citation type="submission" date="2020-12" db="EMBL/GenBank/DDBJ databases">
        <title>Genomic characterization of non-nitrogen-fixing Frankia strains.</title>
        <authorList>
            <person name="Carlos-Shanley C."/>
            <person name="Guerra T."/>
            <person name="Hahn D."/>
        </authorList>
    </citation>
    <scope>NUCLEOTIDE SEQUENCE</scope>
    <source>
        <strain evidence="2">CN6</strain>
    </source>
</reference>
<protein>
    <submittedName>
        <fullName evidence="2">HD domain-containing protein</fullName>
    </submittedName>
</protein>
<proteinExistence type="predicted"/>
<dbReference type="PANTHER" id="PTHR35569">
    <property type="entry name" value="CYANAMIDE HYDRATASE DDI2-RELATED"/>
    <property type="match status" value="1"/>
</dbReference>
<dbReference type="SUPFAM" id="SSF109604">
    <property type="entry name" value="HD-domain/PDEase-like"/>
    <property type="match status" value="1"/>
</dbReference>
<dbReference type="PANTHER" id="PTHR35569:SF1">
    <property type="entry name" value="CYANAMIDE HYDRATASE DDI2-RELATED"/>
    <property type="match status" value="1"/>
</dbReference>
<dbReference type="EMBL" id="JAEACQ010000254">
    <property type="protein sequence ID" value="MBL7630803.1"/>
    <property type="molecule type" value="Genomic_DNA"/>
</dbReference>
<comment type="caution">
    <text evidence="2">The sequence shown here is derived from an EMBL/GenBank/DDBJ whole genome shotgun (WGS) entry which is preliminary data.</text>
</comment>
<evidence type="ECO:0000259" key="1">
    <source>
        <dbReference type="Pfam" id="PF01966"/>
    </source>
</evidence>
<dbReference type="InterPro" id="IPR003607">
    <property type="entry name" value="HD/PDEase_dom"/>
</dbReference>
<feature type="domain" description="HD" evidence="1">
    <location>
        <begin position="31"/>
        <end position="115"/>
    </location>
</feature>